<proteinExistence type="predicted"/>
<keyword evidence="2" id="KW-1185">Reference proteome</keyword>
<dbReference type="Proteomes" id="UP001054837">
    <property type="component" value="Unassembled WGS sequence"/>
</dbReference>
<sequence length="153" mass="17428">MEHPLGQLMKVCFAGNPIATFHFQLPNRELPVKANYNRINRRQLSHLCAAATVPFGTDSEELWCKSEILLFVLFSIYPAMEHPLGQLMKVCFAGNPIATFHFQLPNRELPVKANYNRINRRQLSHLCAAATVPFGTDSEEVWCKSEILLFVLQ</sequence>
<dbReference type="AlphaFoldDB" id="A0AAV4P6D6"/>
<evidence type="ECO:0000313" key="2">
    <source>
        <dbReference type="Proteomes" id="UP001054837"/>
    </source>
</evidence>
<reference evidence="1 2" key="1">
    <citation type="submission" date="2021-06" db="EMBL/GenBank/DDBJ databases">
        <title>Caerostris darwini draft genome.</title>
        <authorList>
            <person name="Kono N."/>
            <person name="Arakawa K."/>
        </authorList>
    </citation>
    <scope>NUCLEOTIDE SEQUENCE [LARGE SCALE GENOMIC DNA]</scope>
</reference>
<comment type="caution">
    <text evidence="1">The sequence shown here is derived from an EMBL/GenBank/DDBJ whole genome shotgun (WGS) entry which is preliminary data.</text>
</comment>
<name>A0AAV4P6D6_9ARAC</name>
<evidence type="ECO:0000313" key="1">
    <source>
        <dbReference type="EMBL" id="GIX92611.1"/>
    </source>
</evidence>
<protein>
    <submittedName>
        <fullName evidence="1">Uncharacterized protein</fullName>
    </submittedName>
</protein>
<accession>A0AAV4P6D6</accession>
<gene>
    <name evidence="1" type="ORF">CDAR_16441</name>
</gene>
<dbReference type="EMBL" id="BPLQ01002407">
    <property type="protein sequence ID" value="GIX92611.1"/>
    <property type="molecule type" value="Genomic_DNA"/>
</dbReference>
<organism evidence="1 2">
    <name type="scientific">Caerostris darwini</name>
    <dbReference type="NCBI Taxonomy" id="1538125"/>
    <lineage>
        <taxon>Eukaryota</taxon>
        <taxon>Metazoa</taxon>
        <taxon>Ecdysozoa</taxon>
        <taxon>Arthropoda</taxon>
        <taxon>Chelicerata</taxon>
        <taxon>Arachnida</taxon>
        <taxon>Araneae</taxon>
        <taxon>Araneomorphae</taxon>
        <taxon>Entelegynae</taxon>
        <taxon>Araneoidea</taxon>
        <taxon>Araneidae</taxon>
        <taxon>Caerostris</taxon>
    </lineage>
</organism>